<keyword evidence="3" id="KW-1185">Reference proteome</keyword>
<dbReference type="Proteomes" id="UP000031366">
    <property type="component" value="Unassembled WGS sequence"/>
</dbReference>
<dbReference type="InterPro" id="IPR041698">
    <property type="entry name" value="Methyltransf_25"/>
</dbReference>
<dbReference type="OrthoDB" id="5522265at2"/>
<dbReference type="GO" id="GO:0008168">
    <property type="term" value="F:methyltransferase activity"/>
    <property type="evidence" value="ECO:0007669"/>
    <property type="project" value="UniProtKB-KW"/>
</dbReference>
<name>A0A0C1TWS6_9CLOT</name>
<dbReference type="RefSeq" id="WP_052268302.1">
    <property type="nucleotide sequence ID" value="NZ_AYSO01000020.1"/>
</dbReference>
<evidence type="ECO:0000259" key="1">
    <source>
        <dbReference type="Pfam" id="PF13649"/>
    </source>
</evidence>
<dbReference type="GO" id="GO:0032259">
    <property type="term" value="P:methylation"/>
    <property type="evidence" value="ECO:0007669"/>
    <property type="project" value="UniProtKB-KW"/>
</dbReference>
<dbReference type="InterPro" id="IPR029063">
    <property type="entry name" value="SAM-dependent_MTases_sf"/>
</dbReference>
<dbReference type="Gene3D" id="3.40.50.150">
    <property type="entry name" value="Vaccinia Virus protein VP39"/>
    <property type="match status" value="1"/>
</dbReference>
<sequence>MIKLELSPKLYHYFVRPKWFTEKYIENKLKFILADYNFTNKSILDFGCGIGSNSIMFNPKDYLGVDYDKKRINYAKKMFYPYKFNSFDGINLPASSNSIDYIIIIAVLHHINKDDIKNYLNEFRRVLKPTGEIIIIEPCFFKDSQLSNFAMKFLDKGRFIRSKEEYVKIFKDDAWQIKSFKRFKKCIVYNEIFFNVVLN</sequence>
<dbReference type="Pfam" id="PF13649">
    <property type="entry name" value="Methyltransf_25"/>
    <property type="match status" value="1"/>
</dbReference>
<organism evidence="2 3">
    <name type="scientific">Clostridium argentinense CDC 2741</name>
    <dbReference type="NCBI Taxonomy" id="1418104"/>
    <lineage>
        <taxon>Bacteria</taxon>
        <taxon>Bacillati</taxon>
        <taxon>Bacillota</taxon>
        <taxon>Clostridia</taxon>
        <taxon>Eubacteriales</taxon>
        <taxon>Clostridiaceae</taxon>
        <taxon>Clostridium</taxon>
    </lineage>
</organism>
<gene>
    <name evidence="2" type="ORF">U732_758</name>
</gene>
<proteinExistence type="predicted"/>
<dbReference type="AlphaFoldDB" id="A0A0C1TWS6"/>
<dbReference type="CDD" id="cd02440">
    <property type="entry name" value="AdoMet_MTases"/>
    <property type="match status" value="1"/>
</dbReference>
<dbReference type="PANTHER" id="PTHR43591">
    <property type="entry name" value="METHYLTRANSFERASE"/>
    <property type="match status" value="1"/>
</dbReference>
<evidence type="ECO:0000313" key="3">
    <source>
        <dbReference type="Proteomes" id="UP000031366"/>
    </source>
</evidence>
<evidence type="ECO:0000313" key="2">
    <source>
        <dbReference type="EMBL" id="KIE45154.1"/>
    </source>
</evidence>
<protein>
    <submittedName>
        <fullName evidence="2">UbiE/COQ5 methyltransferase family protein</fullName>
    </submittedName>
</protein>
<keyword evidence="2" id="KW-0808">Transferase</keyword>
<reference evidence="2 3" key="1">
    <citation type="journal article" date="2015" name="Infect. Genet. Evol.">
        <title>Genomic sequences of six botulinum neurotoxin-producing strains representing three clostridial species illustrate the mobility and diversity of botulinum neurotoxin genes.</title>
        <authorList>
            <person name="Smith T.J."/>
            <person name="Hill K.K."/>
            <person name="Xie G."/>
            <person name="Foley B.T."/>
            <person name="Williamson C.H."/>
            <person name="Foster J.T."/>
            <person name="Johnson S.L."/>
            <person name="Chertkov O."/>
            <person name="Teshima H."/>
            <person name="Gibbons H.S."/>
            <person name="Johnsky L.A."/>
            <person name="Karavis M.A."/>
            <person name="Smith L.A."/>
        </authorList>
    </citation>
    <scope>NUCLEOTIDE SEQUENCE [LARGE SCALE GENOMIC DNA]</scope>
    <source>
        <strain evidence="2 3">CDC 2741</strain>
    </source>
</reference>
<accession>A0A0C1TWS6</accession>
<comment type="caution">
    <text evidence="2">The sequence shown here is derived from an EMBL/GenBank/DDBJ whole genome shotgun (WGS) entry which is preliminary data.</text>
</comment>
<keyword evidence="2" id="KW-0489">Methyltransferase</keyword>
<dbReference type="SUPFAM" id="SSF53335">
    <property type="entry name" value="S-adenosyl-L-methionine-dependent methyltransferases"/>
    <property type="match status" value="1"/>
</dbReference>
<feature type="domain" description="Methyltransferase" evidence="1">
    <location>
        <begin position="43"/>
        <end position="131"/>
    </location>
</feature>
<dbReference type="EMBL" id="AYSO01000020">
    <property type="protein sequence ID" value="KIE45154.1"/>
    <property type="molecule type" value="Genomic_DNA"/>
</dbReference>